<sequence length="75" mass="8670">MPSRCLRSSGRKLLDERHQALIQGIVDLQKHGFHWKNRIFHHPAKDYEISSSLSANLVRRRMEGTFLTAMVNALV</sequence>
<evidence type="ECO:0000313" key="1">
    <source>
        <dbReference type="EMBL" id="VFK00823.1"/>
    </source>
</evidence>
<gene>
    <name evidence="1" type="ORF">BECKLFY1418A_GA0070994_11275</name>
</gene>
<reference evidence="1" key="1">
    <citation type="submission" date="2019-02" db="EMBL/GenBank/DDBJ databases">
        <authorList>
            <person name="Gruber-Vodicka R. H."/>
            <person name="Seah K. B. B."/>
        </authorList>
    </citation>
    <scope>NUCLEOTIDE SEQUENCE</scope>
    <source>
        <strain evidence="1">BECK_M6</strain>
    </source>
</reference>
<name>A0A450V7N9_9GAMM</name>
<accession>A0A450V7N9</accession>
<dbReference type="AlphaFoldDB" id="A0A450V7N9"/>
<protein>
    <submittedName>
        <fullName evidence="1">Uncharacterized protein</fullName>
    </submittedName>
</protein>
<proteinExistence type="predicted"/>
<organism evidence="1">
    <name type="scientific">Candidatus Kentrum sp. LFY</name>
    <dbReference type="NCBI Taxonomy" id="2126342"/>
    <lineage>
        <taxon>Bacteria</taxon>
        <taxon>Pseudomonadati</taxon>
        <taxon>Pseudomonadota</taxon>
        <taxon>Gammaproteobacteria</taxon>
        <taxon>Candidatus Kentrum</taxon>
    </lineage>
</organism>
<dbReference type="EMBL" id="CAADFH010000127">
    <property type="protein sequence ID" value="VFK00823.1"/>
    <property type="molecule type" value="Genomic_DNA"/>
</dbReference>